<protein>
    <recommendedName>
        <fullName evidence="4">SRCR domain-containing protein</fullName>
    </recommendedName>
</protein>
<dbReference type="PROSITE" id="PS50287">
    <property type="entry name" value="SRCR_2"/>
    <property type="match status" value="1"/>
</dbReference>
<evidence type="ECO:0000259" key="4">
    <source>
        <dbReference type="PROSITE" id="PS50287"/>
    </source>
</evidence>
<reference evidence="5" key="2">
    <citation type="submission" date="2025-09" db="UniProtKB">
        <authorList>
            <consortium name="Ensembl"/>
        </authorList>
    </citation>
    <scope>IDENTIFICATION</scope>
</reference>
<dbReference type="SUPFAM" id="SSF56487">
    <property type="entry name" value="SRCR-like"/>
    <property type="match status" value="1"/>
</dbReference>
<accession>A0A8C6TD99</accession>
<sequence>MLRNQSSCLLWLWSSGVQEGDLRLAGSPRQSEGRVEIYHDGQWGTVCDDGWDLKEAQVVCRHLKFLSAKSVVTGEEIYGKASGPIWMDDMECTGTEKYLHTCKFKGWGVTDCSHKEDVGVVCDTAEGTFSDSSHIIDHRAVLSDEMGELFDSGAFCDLSITAQSLSTDDQAGTAQTTETTTLCGHKAILSKVDAFNITEETRNITVQVVQSCIPHFSSFIRYVALCA</sequence>
<feature type="disulfide bond" evidence="3">
    <location>
        <begin position="92"/>
        <end position="102"/>
    </location>
</feature>
<dbReference type="PANTHER" id="PTHR48071">
    <property type="entry name" value="SRCR DOMAIN-CONTAINING PROTEIN"/>
    <property type="match status" value="1"/>
</dbReference>
<dbReference type="GO" id="GO:0016020">
    <property type="term" value="C:membrane"/>
    <property type="evidence" value="ECO:0007669"/>
    <property type="project" value="InterPro"/>
</dbReference>
<dbReference type="InterPro" id="IPR001190">
    <property type="entry name" value="SRCR"/>
</dbReference>
<dbReference type="PRINTS" id="PR00258">
    <property type="entry name" value="SPERACTRCPTR"/>
</dbReference>
<reference evidence="5" key="1">
    <citation type="submission" date="2025-08" db="UniProtKB">
        <authorList>
            <consortium name="Ensembl"/>
        </authorList>
    </citation>
    <scope>IDENTIFICATION</scope>
</reference>
<dbReference type="InterPro" id="IPR036772">
    <property type="entry name" value="SRCR-like_dom_sf"/>
</dbReference>
<keyword evidence="1" id="KW-0732">Signal</keyword>
<dbReference type="AlphaFoldDB" id="A0A8C6TD99"/>
<dbReference type="PANTHER" id="PTHR48071:SF18">
    <property type="entry name" value="DELETED IN MALIGNANT BRAIN TUMORS 1 PROTEIN-RELATED"/>
    <property type="match status" value="1"/>
</dbReference>
<dbReference type="Ensembl" id="ENSNMLT00000018508.1">
    <property type="protein sequence ID" value="ENSNMLP00000016460.1"/>
    <property type="gene ID" value="ENSNMLG00000010912.1"/>
</dbReference>
<comment type="caution">
    <text evidence="3">Lacks conserved residue(s) required for the propagation of feature annotation.</text>
</comment>
<dbReference type="Gene3D" id="3.10.250.10">
    <property type="entry name" value="SRCR-like domain"/>
    <property type="match status" value="1"/>
</dbReference>
<keyword evidence="2 3" id="KW-1015">Disulfide bond</keyword>
<dbReference type="SMART" id="SM00202">
    <property type="entry name" value="SR"/>
    <property type="match status" value="1"/>
</dbReference>
<dbReference type="FunFam" id="3.10.250.10:FF:000001">
    <property type="entry name" value="Lysyl oxidase 4 isoform X1"/>
    <property type="match status" value="1"/>
</dbReference>
<evidence type="ECO:0000256" key="2">
    <source>
        <dbReference type="ARBA" id="ARBA00023157"/>
    </source>
</evidence>
<name>A0A8C6TD99_9GOBI</name>
<evidence type="ECO:0000256" key="1">
    <source>
        <dbReference type="ARBA" id="ARBA00022729"/>
    </source>
</evidence>
<keyword evidence="6" id="KW-1185">Reference proteome</keyword>
<evidence type="ECO:0000313" key="6">
    <source>
        <dbReference type="Proteomes" id="UP000694523"/>
    </source>
</evidence>
<dbReference type="Proteomes" id="UP000694523">
    <property type="component" value="Unplaced"/>
</dbReference>
<proteinExistence type="predicted"/>
<organism evidence="5 6">
    <name type="scientific">Neogobius melanostomus</name>
    <name type="common">round goby</name>
    <dbReference type="NCBI Taxonomy" id="47308"/>
    <lineage>
        <taxon>Eukaryota</taxon>
        <taxon>Metazoa</taxon>
        <taxon>Chordata</taxon>
        <taxon>Craniata</taxon>
        <taxon>Vertebrata</taxon>
        <taxon>Euteleostomi</taxon>
        <taxon>Actinopterygii</taxon>
        <taxon>Neopterygii</taxon>
        <taxon>Teleostei</taxon>
        <taxon>Neoteleostei</taxon>
        <taxon>Acanthomorphata</taxon>
        <taxon>Gobiaria</taxon>
        <taxon>Gobiiformes</taxon>
        <taxon>Gobioidei</taxon>
        <taxon>Gobiidae</taxon>
        <taxon>Benthophilinae</taxon>
        <taxon>Neogobiini</taxon>
        <taxon>Neogobius</taxon>
    </lineage>
</organism>
<evidence type="ECO:0000313" key="5">
    <source>
        <dbReference type="Ensembl" id="ENSNMLP00000016460.1"/>
    </source>
</evidence>
<feature type="domain" description="SRCR" evidence="4">
    <location>
        <begin position="22"/>
        <end position="123"/>
    </location>
</feature>
<evidence type="ECO:0000256" key="3">
    <source>
        <dbReference type="PROSITE-ProRule" id="PRU00196"/>
    </source>
</evidence>
<dbReference type="Pfam" id="PF00530">
    <property type="entry name" value="SRCR"/>
    <property type="match status" value="1"/>
</dbReference>